<dbReference type="AlphaFoldDB" id="A0A251V6H0"/>
<keyword evidence="7 8" id="KW-0012">Acyltransferase</keyword>
<dbReference type="InterPro" id="IPR001594">
    <property type="entry name" value="Palmitoyltrfase_DHHC"/>
</dbReference>
<keyword evidence="10" id="KW-0732">Signal</keyword>
<keyword evidence="13" id="KW-1185">Reference proteome</keyword>
<accession>A0A251V6H0</accession>
<dbReference type="EC" id="2.3.1.225" evidence="8"/>
<keyword evidence="3 8" id="KW-0808">Transferase</keyword>
<gene>
    <name evidence="12" type="ORF">HannXRQ_Chr03g0072611</name>
</gene>
<evidence type="ECO:0000256" key="1">
    <source>
        <dbReference type="ARBA" id="ARBA00004127"/>
    </source>
</evidence>
<feature type="region of interest" description="Disordered" evidence="9">
    <location>
        <begin position="71"/>
        <end position="97"/>
    </location>
</feature>
<comment type="domain">
    <text evidence="8">The DHHC domain is required for palmitoyltransferase activity.</text>
</comment>
<dbReference type="PROSITE" id="PS50216">
    <property type="entry name" value="DHHC"/>
    <property type="match status" value="1"/>
</dbReference>
<sequence>MSHVLMLVLHLSCHMFYTCSIVSVIDRNTIYKTRVTCLSSYQITCAFGLYIWCAGADPADAGVFKSRKYCKTPNSQTNSRKEGSNHGGESLTKDANDERSKAVKATLSPSCLMVVLCLIPRALTYHCSSSEEESSQHQTSEDGMFYCSLCEVEVFKYSKHCRVCDKCVDRFDHHCRWLNNCVGKKNYKKFFTLMVSALLVLILQWSTGIVVLISCAIDHKRYKSEIASKLGSNFKLAPYVAVVAVCTILAMIATLPLIQLFFFHLLLIKKHIDYIRALREQEQQGFGGPQSPQTSPAISLTGFSSVSSFNTFRQGAWCTPPRLFVEDHVIFNKGQSINFPFHCIEFCLLIMYVFCLQYDVVPPETSSVSSLGKKTLDDPIKKKNSTVVKISPWTLARLNAEDVSRAAAEDNKRLQK</sequence>
<feature type="signal peptide" evidence="10">
    <location>
        <begin position="1"/>
        <end position="20"/>
    </location>
</feature>
<dbReference type="Pfam" id="PF01529">
    <property type="entry name" value="DHHC"/>
    <property type="match status" value="1"/>
</dbReference>
<protein>
    <recommendedName>
        <fullName evidence="8">S-acyltransferase</fullName>
        <ecNumber evidence="8">2.3.1.225</ecNumber>
    </recommendedName>
    <alternativeName>
        <fullName evidence="8">Palmitoyltransferase</fullName>
    </alternativeName>
</protein>
<evidence type="ECO:0000256" key="6">
    <source>
        <dbReference type="ARBA" id="ARBA00023136"/>
    </source>
</evidence>
<evidence type="ECO:0000256" key="3">
    <source>
        <dbReference type="ARBA" id="ARBA00022679"/>
    </source>
</evidence>
<keyword evidence="6 8" id="KW-0472">Membrane</keyword>
<comment type="similarity">
    <text evidence="2 8">Belongs to the DHHC palmitoyltransferase family.</text>
</comment>
<dbReference type="GO" id="GO:0005783">
    <property type="term" value="C:endoplasmic reticulum"/>
    <property type="evidence" value="ECO:0000318"/>
    <property type="project" value="GO_Central"/>
</dbReference>
<dbReference type="OMA" id="QITCAFG"/>
<evidence type="ECO:0000313" key="12">
    <source>
        <dbReference type="EMBL" id="OTG31175.1"/>
    </source>
</evidence>
<evidence type="ECO:0000256" key="8">
    <source>
        <dbReference type="RuleBase" id="RU079119"/>
    </source>
</evidence>
<dbReference type="GO" id="GO:0005794">
    <property type="term" value="C:Golgi apparatus"/>
    <property type="evidence" value="ECO:0000318"/>
    <property type="project" value="GO_Central"/>
</dbReference>
<evidence type="ECO:0000313" key="13">
    <source>
        <dbReference type="Proteomes" id="UP000215914"/>
    </source>
</evidence>
<proteinExistence type="inferred from homology"/>
<evidence type="ECO:0000256" key="4">
    <source>
        <dbReference type="ARBA" id="ARBA00022692"/>
    </source>
</evidence>
<reference evidence="13" key="1">
    <citation type="journal article" date="2017" name="Nature">
        <title>The sunflower genome provides insights into oil metabolism, flowering and Asterid evolution.</title>
        <authorList>
            <person name="Badouin H."/>
            <person name="Gouzy J."/>
            <person name="Grassa C.J."/>
            <person name="Murat F."/>
            <person name="Staton S.E."/>
            <person name="Cottret L."/>
            <person name="Lelandais-Briere C."/>
            <person name="Owens G.L."/>
            <person name="Carrere S."/>
            <person name="Mayjonade B."/>
            <person name="Legrand L."/>
            <person name="Gill N."/>
            <person name="Kane N.C."/>
            <person name="Bowers J.E."/>
            <person name="Hubner S."/>
            <person name="Bellec A."/>
            <person name="Berard A."/>
            <person name="Berges H."/>
            <person name="Blanchet N."/>
            <person name="Boniface M.C."/>
            <person name="Brunel D."/>
            <person name="Catrice O."/>
            <person name="Chaidir N."/>
            <person name="Claudel C."/>
            <person name="Donnadieu C."/>
            <person name="Faraut T."/>
            <person name="Fievet G."/>
            <person name="Helmstetter N."/>
            <person name="King M."/>
            <person name="Knapp S.J."/>
            <person name="Lai Z."/>
            <person name="Le Paslier M.C."/>
            <person name="Lippi Y."/>
            <person name="Lorenzon L."/>
            <person name="Mandel J.R."/>
            <person name="Marage G."/>
            <person name="Marchand G."/>
            <person name="Marquand E."/>
            <person name="Bret-Mestries E."/>
            <person name="Morien E."/>
            <person name="Nambeesan S."/>
            <person name="Nguyen T."/>
            <person name="Pegot-Espagnet P."/>
            <person name="Pouilly N."/>
            <person name="Raftis F."/>
            <person name="Sallet E."/>
            <person name="Schiex T."/>
            <person name="Thomas J."/>
            <person name="Vandecasteele C."/>
            <person name="Vares D."/>
            <person name="Vear F."/>
            <person name="Vautrin S."/>
            <person name="Crespi M."/>
            <person name="Mangin B."/>
            <person name="Burke J.M."/>
            <person name="Salse J."/>
            <person name="Munos S."/>
            <person name="Vincourt P."/>
            <person name="Rieseberg L.H."/>
            <person name="Langlade N.B."/>
        </authorList>
    </citation>
    <scope>NUCLEOTIDE SEQUENCE [LARGE SCALE GENOMIC DNA]</scope>
    <source>
        <strain evidence="13">cv. SF193</strain>
    </source>
</reference>
<dbReference type="InParanoid" id="A0A251V6H0"/>
<feature type="chain" id="PRO_5012060957" description="S-acyltransferase" evidence="10">
    <location>
        <begin position="21"/>
        <end position="416"/>
    </location>
</feature>
<keyword evidence="5 8" id="KW-1133">Transmembrane helix</keyword>
<dbReference type="EMBL" id="CM007892">
    <property type="protein sequence ID" value="OTG31175.1"/>
    <property type="molecule type" value="Genomic_DNA"/>
</dbReference>
<evidence type="ECO:0000256" key="7">
    <source>
        <dbReference type="ARBA" id="ARBA00023315"/>
    </source>
</evidence>
<feature type="transmembrane region" description="Helical" evidence="8">
    <location>
        <begin position="190"/>
        <end position="217"/>
    </location>
</feature>
<organism evidence="12 13">
    <name type="scientific">Helianthus annuus</name>
    <name type="common">Common sunflower</name>
    <dbReference type="NCBI Taxonomy" id="4232"/>
    <lineage>
        <taxon>Eukaryota</taxon>
        <taxon>Viridiplantae</taxon>
        <taxon>Streptophyta</taxon>
        <taxon>Embryophyta</taxon>
        <taxon>Tracheophyta</taxon>
        <taxon>Spermatophyta</taxon>
        <taxon>Magnoliopsida</taxon>
        <taxon>eudicotyledons</taxon>
        <taxon>Gunneridae</taxon>
        <taxon>Pentapetalae</taxon>
        <taxon>asterids</taxon>
        <taxon>campanulids</taxon>
        <taxon>Asterales</taxon>
        <taxon>Asteraceae</taxon>
        <taxon>Asteroideae</taxon>
        <taxon>Heliantheae alliance</taxon>
        <taxon>Heliantheae</taxon>
        <taxon>Helianthus</taxon>
    </lineage>
</organism>
<dbReference type="InterPro" id="IPR039859">
    <property type="entry name" value="PFA4/ZDH16/20/ERF2-like"/>
</dbReference>
<evidence type="ECO:0000256" key="5">
    <source>
        <dbReference type="ARBA" id="ARBA00022989"/>
    </source>
</evidence>
<name>A0A251V6H0_HELAN</name>
<dbReference type="GO" id="GO:0006612">
    <property type="term" value="P:protein targeting to membrane"/>
    <property type="evidence" value="ECO:0000318"/>
    <property type="project" value="GO_Central"/>
</dbReference>
<keyword evidence="4 8" id="KW-0812">Transmembrane</keyword>
<dbReference type="GO" id="GO:0019706">
    <property type="term" value="F:protein-cysteine S-palmitoyltransferase activity"/>
    <property type="evidence" value="ECO:0000318"/>
    <property type="project" value="GO_Central"/>
</dbReference>
<comment type="subcellular location">
    <subcellularLocation>
        <location evidence="1">Endomembrane system</location>
        <topology evidence="1">Multi-pass membrane protein</topology>
    </subcellularLocation>
</comment>
<dbReference type="PANTHER" id="PTHR22883:SF265">
    <property type="entry name" value="PROTEIN S-ACYLTRANSFERASE 22-RELATED"/>
    <property type="match status" value="1"/>
</dbReference>
<evidence type="ECO:0000256" key="10">
    <source>
        <dbReference type="SAM" id="SignalP"/>
    </source>
</evidence>
<comment type="catalytic activity">
    <reaction evidence="8">
        <text>L-cysteinyl-[protein] + hexadecanoyl-CoA = S-hexadecanoyl-L-cysteinyl-[protein] + CoA</text>
        <dbReference type="Rhea" id="RHEA:36683"/>
        <dbReference type="Rhea" id="RHEA-COMP:10131"/>
        <dbReference type="Rhea" id="RHEA-COMP:11032"/>
        <dbReference type="ChEBI" id="CHEBI:29950"/>
        <dbReference type="ChEBI" id="CHEBI:57287"/>
        <dbReference type="ChEBI" id="CHEBI:57379"/>
        <dbReference type="ChEBI" id="CHEBI:74151"/>
        <dbReference type="EC" id="2.3.1.225"/>
    </reaction>
</comment>
<feature type="transmembrane region" description="Helical" evidence="8">
    <location>
        <begin position="237"/>
        <end position="267"/>
    </location>
</feature>
<evidence type="ECO:0000256" key="2">
    <source>
        <dbReference type="ARBA" id="ARBA00008574"/>
    </source>
</evidence>
<dbReference type="PANTHER" id="PTHR22883">
    <property type="entry name" value="ZINC FINGER DHHC DOMAIN CONTAINING PROTEIN"/>
    <property type="match status" value="1"/>
</dbReference>
<evidence type="ECO:0000259" key="11">
    <source>
        <dbReference type="Pfam" id="PF01529"/>
    </source>
</evidence>
<feature type="domain" description="Palmitoyltransferase DHHC" evidence="11">
    <location>
        <begin position="145"/>
        <end position="272"/>
    </location>
</feature>
<evidence type="ECO:0000256" key="9">
    <source>
        <dbReference type="SAM" id="MobiDB-lite"/>
    </source>
</evidence>
<dbReference type="Proteomes" id="UP000215914">
    <property type="component" value="Chromosome 3"/>
</dbReference>